<proteinExistence type="predicted"/>
<protein>
    <submittedName>
        <fullName evidence="1">Uncharacterized protein</fullName>
    </submittedName>
</protein>
<organism evidence="1 2">
    <name type="scientific">Chitinophaga rhizophila</name>
    <dbReference type="NCBI Taxonomy" id="2866212"/>
    <lineage>
        <taxon>Bacteria</taxon>
        <taxon>Pseudomonadati</taxon>
        <taxon>Bacteroidota</taxon>
        <taxon>Chitinophagia</taxon>
        <taxon>Chitinophagales</taxon>
        <taxon>Chitinophagaceae</taxon>
        <taxon>Chitinophaga</taxon>
    </lineage>
</organism>
<name>A0ABS7GIC2_9BACT</name>
<gene>
    <name evidence="1" type="ORF">K1Y79_21875</name>
</gene>
<keyword evidence="2" id="KW-1185">Reference proteome</keyword>
<dbReference type="Proteomes" id="UP000812961">
    <property type="component" value="Unassembled WGS sequence"/>
</dbReference>
<accession>A0ABS7GIC2</accession>
<dbReference type="EMBL" id="JAICCF010000004">
    <property type="protein sequence ID" value="MBW8687000.1"/>
    <property type="molecule type" value="Genomic_DNA"/>
</dbReference>
<evidence type="ECO:0000313" key="2">
    <source>
        <dbReference type="Proteomes" id="UP000812961"/>
    </source>
</evidence>
<sequence length="141" mass="15780">MDLIVNIKLAGRKHAILEKQRIEIDDIGVKPSVRDLITAVVKQQVITYNSKPLEKNMLPFLTTEQIEGQAVSGKVGFGSIYNEQKADLAKAQETALLAFQDGMYVVFADDLELKELSDHFDLTPQTVITFIRLTFLAGSLW</sequence>
<dbReference type="RefSeq" id="WP_220252327.1">
    <property type="nucleotide sequence ID" value="NZ_JAICCF010000004.1"/>
</dbReference>
<comment type="caution">
    <text evidence="1">The sequence shown here is derived from an EMBL/GenBank/DDBJ whole genome shotgun (WGS) entry which is preliminary data.</text>
</comment>
<evidence type="ECO:0000313" key="1">
    <source>
        <dbReference type="EMBL" id="MBW8687000.1"/>
    </source>
</evidence>
<reference evidence="1 2" key="1">
    <citation type="submission" date="2021-08" db="EMBL/GenBank/DDBJ databases">
        <title>The genome sequence of Chitinophaga sp. B61.</title>
        <authorList>
            <person name="Zhang X."/>
        </authorList>
    </citation>
    <scope>NUCLEOTIDE SEQUENCE [LARGE SCALE GENOMIC DNA]</scope>
    <source>
        <strain evidence="1 2">B61</strain>
    </source>
</reference>